<evidence type="ECO:0000313" key="2">
    <source>
        <dbReference type="Proteomes" id="UP000055024"/>
    </source>
</evidence>
<organism evidence="1 2">
    <name type="scientific">Trichinella zimbabwensis</name>
    <dbReference type="NCBI Taxonomy" id="268475"/>
    <lineage>
        <taxon>Eukaryota</taxon>
        <taxon>Metazoa</taxon>
        <taxon>Ecdysozoa</taxon>
        <taxon>Nematoda</taxon>
        <taxon>Enoplea</taxon>
        <taxon>Dorylaimia</taxon>
        <taxon>Trichinellida</taxon>
        <taxon>Trichinellidae</taxon>
        <taxon>Trichinella</taxon>
    </lineage>
</organism>
<dbReference type="AlphaFoldDB" id="A0A0V1GT76"/>
<name>A0A0V1GT76_9BILA</name>
<dbReference type="Proteomes" id="UP000055024">
    <property type="component" value="Unassembled WGS sequence"/>
</dbReference>
<dbReference type="OrthoDB" id="10543061at2759"/>
<keyword evidence="2" id="KW-1185">Reference proteome</keyword>
<sequence length="98" mass="11097">MCSLAWSEQPRCQKYFNLTLFQQLTTGVVSGIWDDADRYGQIDRLIAIPLFTGEKNKGGSWCCVTVVFVPGVTVAELFETECILHFLARITEEPHSIR</sequence>
<comment type="caution">
    <text evidence="1">The sequence shown here is derived from an EMBL/GenBank/DDBJ whole genome shotgun (WGS) entry which is preliminary data.</text>
</comment>
<accession>A0A0V1GT76</accession>
<proteinExistence type="predicted"/>
<dbReference type="EMBL" id="JYDP01000283">
    <property type="protein sequence ID" value="KRZ01511.1"/>
    <property type="molecule type" value="Genomic_DNA"/>
</dbReference>
<reference evidence="1 2" key="1">
    <citation type="submission" date="2015-01" db="EMBL/GenBank/DDBJ databases">
        <title>Evolution of Trichinella species and genotypes.</title>
        <authorList>
            <person name="Korhonen P.K."/>
            <person name="Edoardo P."/>
            <person name="Giuseppe L.R."/>
            <person name="Gasser R.B."/>
        </authorList>
    </citation>
    <scope>NUCLEOTIDE SEQUENCE [LARGE SCALE GENOMIC DNA]</scope>
    <source>
        <strain evidence="1">ISS1029</strain>
    </source>
</reference>
<gene>
    <name evidence="1" type="ORF">T11_14406</name>
</gene>
<evidence type="ECO:0000313" key="1">
    <source>
        <dbReference type="EMBL" id="KRZ01511.1"/>
    </source>
</evidence>
<protein>
    <submittedName>
        <fullName evidence="1">Uncharacterized protein</fullName>
    </submittedName>
</protein>